<keyword evidence="7" id="KW-0503">Monooxygenase</keyword>
<dbReference type="PANTHER" id="PTHR11473">
    <property type="entry name" value="AROMATIC AMINO ACID HYDROXYLASE"/>
    <property type="match status" value="1"/>
</dbReference>
<dbReference type="InterPro" id="IPR036951">
    <property type="entry name" value="ArAA_hydroxylase_sf"/>
</dbReference>
<dbReference type="SUPFAM" id="SSF56534">
    <property type="entry name" value="Aromatic aminoacid monoxygenases, catalytic and oligomerization domains"/>
    <property type="match status" value="1"/>
</dbReference>
<comment type="similarity">
    <text evidence="2">Belongs to the biopterin-dependent aromatic amino acid hydroxylase family.</text>
</comment>
<comment type="caution">
    <text evidence="11">The sequence shown here is derived from an EMBL/GenBank/DDBJ whole genome shotgun (WGS) entry which is preliminary data.</text>
</comment>
<keyword evidence="6 8" id="KW-0408">Iron</keyword>
<evidence type="ECO:0000256" key="8">
    <source>
        <dbReference type="PIRSR" id="PIRSR601273-2"/>
    </source>
</evidence>
<organism evidence="11 12">
    <name type="scientific">Hypsibius exemplaris</name>
    <name type="common">Freshwater tardigrade</name>
    <dbReference type="NCBI Taxonomy" id="2072580"/>
    <lineage>
        <taxon>Eukaryota</taxon>
        <taxon>Metazoa</taxon>
        <taxon>Ecdysozoa</taxon>
        <taxon>Tardigrada</taxon>
        <taxon>Eutardigrada</taxon>
        <taxon>Parachela</taxon>
        <taxon>Hypsibioidea</taxon>
        <taxon>Hypsibiidae</taxon>
        <taxon>Hypsibius</taxon>
    </lineage>
</organism>
<evidence type="ECO:0000313" key="11">
    <source>
        <dbReference type="EMBL" id="OQV25463.1"/>
    </source>
</evidence>
<proteinExistence type="inferred from homology"/>
<dbReference type="OrthoDB" id="983542at2759"/>
<feature type="binding site" evidence="8">
    <location>
        <position position="270"/>
    </location>
    <ligand>
        <name>Fe cation</name>
        <dbReference type="ChEBI" id="CHEBI:24875"/>
    </ligand>
</feature>
<dbReference type="InterPro" id="IPR002912">
    <property type="entry name" value="ACT_dom"/>
</dbReference>
<feature type="binding site" evidence="8">
    <location>
        <position position="310"/>
    </location>
    <ligand>
        <name>Fe cation</name>
        <dbReference type="ChEBI" id="CHEBI:24875"/>
    </ligand>
</feature>
<dbReference type="PANTHER" id="PTHR11473:SF24">
    <property type="entry name" value="PHENYLALANINE-4-HYDROXYLASE"/>
    <property type="match status" value="1"/>
</dbReference>
<dbReference type="InterPro" id="IPR001273">
    <property type="entry name" value="ArAA_hydroxylase"/>
</dbReference>
<evidence type="ECO:0000256" key="2">
    <source>
        <dbReference type="ARBA" id="ARBA00009712"/>
    </source>
</evidence>
<sequence length="436" mass="49499">MVINLPADSTGSLLQILKIVQAQNVSVLHVETRPSKKSDFSDVFLKLSESNQDVLDQTVRLVEALPGVEVQVAVGSPRQHLKGIPLTAREEMANFPDVPWFATTMQELIEHNSKTLQCGEELGSDHPSFTDAAYRSRRQTFADIGAKYVLGQPIPYVEYNAEETATWGEVYRQLTNLYPTHACETYNRNFQLLIKHLGLSEHKIPQMEDISNFLRSRTGFRLRPSPGLVDFRDYLAGLAFRVFQATQYIRHHSSPQYTPEPDICHEYLGHVPLFCDPEFAQFSQEIGLASLGAPDEWIEKLGNLYWYTVEFGLCRENNGANTRVYGGALLSSFGELERCLTDDAKRVPLDPDVVAATPYPITRFQDVYFVAESFQDMREKLAGWITQIPRPFSLRYNAYTSSVEVLHKKEHLRGLVRDIETDIKILKDAITKIGDH</sequence>
<evidence type="ECO:0000256" key="5">
    <source>
        <dbReference type="ARBA" id="ARBA00023002"/>
    </source>
</evidence>
<dbReference type="GO" id="GO:0004505">
    <property type="term" value="F:phenylalanine 4-monooxygenase activity"/>
    <property type="evidence" value="ECO:0007669"/>
    <property type="project" value="UniProtKB-EC"/>
</dbReference>
<evidence type="ECO:0000256" key="1">
    <source>
        <dbReference type="ARBA" id="ARBA00001954"/>
    </source>
</evidence>
<comment type="cofactor">
    <cofactor evidence="1 8">
        <name>Fe(2+)</name>
        <dbReference type="ChEBI" id="CHEBI:29033"/>
    </cofactor>
</comment>
<dbReference type="EMBL" id="MTYJ01000002">
    <property type="protein sequence ID" value="OQV25463.1"/>
    <property type="molecule type" value="Genomic_DNA"/>
</dbReference>
<dbReference type="Proteomes" id="UP000192578">
    <property type="component" value="Unassembled WGS sequence"/>
</dbReference>
<accession>A0A1W0XDB1</accession>
<dbReference type="Gene3D" id="1.10.800.10">
    <property type="entry name" value="Aromatic amino acid hydroxylase"/>
    <property type="match status" value="1"/>
</dbReference>
<dbReference type="GO" id="GO:0005506">
    <property type="term" value="F:iron ion binding"/>
    <property type="evidence" value="ECO:0007669"/>
    <property type="project" value="InterPro"/>
</dbReference>
<gene>
    <name evidence="11" type="ORF">BV898_00404</name>
</gene>
<evidence type="ECO:0000256" key="4">
    <source>
        <dbReference type="ARBA" id="ARBA00022723"/>
    </source>
</evidence>
<dbReference type="PROSITE" id="PS51671">
    <property type="entry name" value="ACT"/>
    <property type="match status" value="1"/>
</dbReference>
<keyword evidence="4 8" id="KW-0479">Metal-binding</keyword>
<evidence type="ECO:0000256" key="6">
    <source>
        <dbReference type="ARBA" id="ARBA00023004"/>
    </source>
</evidence>
<feature type="domain" description="ACT" evidence="10">
    <location>
        <begin position="1"/>
        <end position="78"/>
    </location>
</feature>
<feature type="binding site" evidence="8">
    <location>
        <position position="265"/>
    </location>
    <ligand>
        <name>Fe cation</name>
        <dbReference type="ChEBI" id="CHEBI:24875"/>
    </ligand>
</feature>
<evidence type="ECO:0000259" key="10">
    <source>
        <dbReference type="PROSITE" id="PS51671"/>
    </source>
</evidence>
<keyword evidence="5" id="KW-0560">Oxidoreductase</keyword>
<keyword evidence="12" id="KW-1185">Reference proteome</keyword>
<dbReference type="InterPro" id="IPR019774">
    <property type="entry name" value="Aromatic-AA_hydroxylase_C"/>
</dbReference>
<dbReference type="InterPro" id="IPR036329">
    <property type="entry name" value="Aro-AA_hydroxylase_C_sf"/>
</dbReference>
<dbReference type="PROSITE" id="PS51410">
    <property type="entry name" value="BH4_AAA_HYDROXYL_2"/>
    <property type="match status" value="1"/>
</dbReference>
<dbReference type="PRINTS" id="PR00372">
    <property type="entry name" value="FYWHYDRXLASE"/>
</dbReference>
<evidence type="ECO:0000313" key="12">
    <source>
        <dbReference type="Proteomes" id="UP000192578"/>
    </source>
</evidence>
<reference evidence="12" key="1">
    <citation type="submission" date="2017-01" db="EMBL/GenBank/DDBJ databases">
        <title>Comparative genomics of anhydrobiosis in the tardigrade Hypsibius dujardini.</title>
        <authorList>
            <person name="Yoshida Y."/>
            <person name="Koutsovoulos G."/>
            <person name="Laetsch D."/>
            <person name="Stevens L."/>
            <person name="Kumar S."/>
            <person name="Horikawa D."/>
            <person name="Ishino K."/>
            <person name="Komine S."/>
            <person name="Tomita M."/>
            <person name="Blaxter M."/>
            <person name="Arakawa K."/>
        </authorList>
    </citation>
    <scope>NUCLEOTIDE SEQUENCE [LARGE SCALE GENOMIC DNA]</scope>
    <source>
        <strain evidence="12">Z151</strain>
    </source>
</reference>
<dbReference type="Pfam" id="PF00351">
    <property type="entry name" value="Biopterin_H"/>
    <property type="match status" value="1"/>
</dbReference>
<dbReference type="EC" id="1.14.16.1" evidence="3"/>
<dbReference type="AlphaFoldDB" id="A0A1W0XDB1"/>
<evidence type="ECO:0000259" key="9">
    <source>
        <dbReference type="PROSITE" id="PS51410"/>
    </source>
</evidence>
<protein>
    <recommendedName>
        <fullName evidence="3">phenylalanine 4-monooxygenase</fullName>
        <ecNumber evidence="3">1.14.16.1</ecNumber>
    </recommendedName>
</protein>
<feature type="domain" description="Biopterin-dependent aromatic amino acid hydroxylase family profile" evidence="9">
    <location>
        <begin position="86"/>
        <end position="434"/>
    </location>
</feature>
<evidence type="ECO:0000256" key="7">
    <source>
        <dbReference type="ARBA" id="ARBA00023033"/>
    </source>
</evidence>
<name>A0A1W0XDB1_HYPEX</name>
<evidence type="ECO:0000256" key="3">
    <source>
        <dbReference type="ARBA" id="ARBA00011995"/>
    </source>
</evidence>